<name>A0A0E4CVN2_9BACL</name>
<dbReference type="PATRIC" id="fig|1073571.4.peg.2070"/>
<keyword evidence="3 5" id="KW-1133">Transmembrane helix</keyword>
<dbReference type="AlphaFoldDB" id="A0A0E4CVN2"/>
<evidence type="ECO:0000256" key="4">
    <source>
        <dbReference type="ARBA" id="ARBA00023136"/>
    </source>
</evidence>
<feature type="transmembrane region" description="Helical" evidence="5">
    <location>
        <begin position="203"/>
        <end position="224"/>
    </location>
</feature>
<evidence type="ECO:0000256" key="5">
    <source>
        <dbReference type="SAM" id="Phobius"/>
    </source>
</evidence>
<sequence>MNIRRISAIFEKDIKDLMKNPELLIMLTAPILLSFILNRSIHGKITIALLYMIIGGIFTLVTAGTIMTMMAEEKEKKTLRGLIQSPASLLDIIVGKSLVTVIGTLITLTVSLLLVGIEPVMNFRAILGLILLLLFFLLIGISIGLFTNSLASVSVYLIPMTFLFGFTPQISTLGALDKGSIAVTIIDKFPIVQAMAIHKTSSWLPLGIMAIWVIGAAIITYVCFRKAMTDN</sequence>
<accession>A0A0E4CVN2</accession>
<dbReference type="GO" id="GO:0140359">
    <property type="term" value="F:ABC-type transporter activity"/>
    <property type="evidence" value="ECO:0007669"/>
    <property type="project" value="InterPro"/>
</dbReference>
<feature type="domain" description="ABC-2 type transporter transmembrane" evidence="6">
    <location>
        <begin position="49"/>
        <end position="193"/>
    </location>
</feature>
<evidence type="ECO:0000259" key="6">
    <source>
        <dbReference type="Pfam" id="PF12698"/>
    </source>
</evidence>
<keyword evidence="4 5" id="KW-0472">Membrane</keyword>
<protein>
    <recommendedName>
        <fullName evidence="6">ABC-2 type transporter transmembrane domain-containing protein</fullName>
    </recommendedName>
</protein>
<feature type="transmembrane region" description="Helical" evidence="5">
    <location>
        <begin position="92"/>
        <end position="117"/>
    </location>
</feature>
<dbReference type="HOGENOM" id="CLU_098606_0_1_9"/>
<dbReference type="InterPro" id="IPR013525">
    <property type="entry name" value="ABC2_TM"/>
</dbReference>
<feature type="transmembrane region" description="Helical" evidence="5">
    <location>
        <begin position="123"/>
        <end position="146"/>
    </location>
</feature>
<evidence type="ECO:0000256" key="2">
    <source>
        <dbReference type="ARBA" id="ARBA00022692"/>
    </source>
</evidence>
<evidence type="ECO:0000313" key="7">
    <source>
        <dbReference type="EMBL" id="CQR54382.1"/>
    </source>
</evidence>
<dbReference type="STRING" id="483937.AMQ84_07510"/>
<proteinExistence type="predicted"/>
<evidence type="ECO:0000256" key="1">
    <source>
        <dbReference type="ARBA" id="ARBA00004141"/>
    </source>
</evidence>
<evidence type="ECO:0000256" key="3">
    <source>
        <dbReference type="ARBA" id="ARBA00022989"/>
    </source>
</evidence>
<feature type="transmembrane region" description="Helical" evidence="5">
    <location>
        <begin position="21"/>
        <end position="41"/>
    </location>
</feature>
<comment type="subcellular location">
    <subcellularLocation>
        <location evidence="1">Membrane</location>
        <topology evidence="1">Multi-pass membrane protein</topology>
    </subcellularLocation>
</comment>
<keyword evidence="2 5" id="KW-0812">Transmembrane</keyword>
<dbReference type="GO" id="GO:0016020">
    <property type="term" value="C:membrane"/>
    <property type="evidence" value="ECO:0007669"/>
    <property type="project" value="UniProtKB-SubCell"/>
</dbReference>
<evidence type="ECO:0000313" key="8">
    <source>
        <dbReference type="Proteomes" id="UP000033163"/>
    </source>
</evidence>
<feature type="transmembrane region" description="Helical" evidence="5">
    <location>
        <begin position="47"/>
        <end position="71"/>
    </location>
</feature>
<gene>
    <name evidence="7" type="ORF">PRIO_1972</name>
</gene>
<dbReference type="Pfam" id="PF12698">
    <property type="entry name" value="ABC2_membrane_3"/>
    <property type="match status" value="1"/>
</dbReference>
<organism evidence="7 8">
    <name type="scientific">Paenibacillus riograndensis SBR5</name>
    <dbReference type="NCBI Taxonomy" id="1073571"/>
    <lineage>
        <taxon>Bacteria</taxon>
        <taxon>Bacillati</taxon>
        <taxon>Bacillota</taxon>
        <taxon>Bacilli</taxon>
        <taxon>Bacillales</taxon>
        <taxon>Paenibacillaceae</taxon>
        <taxon>Paenibacillus</taxon>
        <taxon>Paenibacillus sonchi group</taxon>
    </lineage>
</organism>
<dbReference type="EMBL" id="LN831776">
    <property type="protein sequence ID" value="CQR54382.1"/>
    <property type="molecule type" value="Genomic_DNA"/>
</dbReference>
<dbReference type="KEGG" id="pri:PRIO_1972"/>
<reference evidence="8" key="1">
    <citation type="submission" date="2015-03" db="EMBL/GenBank/DDBJ databases">
        <authorList>
            <person name="Wibberg D."/>
        </authorList>
    </citation>
    <scope>NUCLEOTIDE SEQUENCE [LARGE SCALE GENOMIC DNA]</scope>
</reference>
<feature type="transmembrane region" description="Helical" evidence="5">
    <location>
        <begin position="153"/>
        <end position="170"/>
    </location>
</feature>
<dbReference type="RefSeq" id="WP_020430024.1">
    <property type="nucleotide sequence ID" value="NZ_AGBD01000978.1"/>
</dbReference>
<dbReference type="Proteomes" id="UP000033163">
    <property type="component" value="Chromosome I"/>
</dbReference>